<gene>
    <name evidence="2" type="ORF">KK103_01280</name>
</gene>
<comment type="caution">
    <text evidence="2">The sequence shown here is derived from an EMBL/GenBank/DDBJ whole genome shotgun (WGS) entry which is preliminary data.</text>
</comment>
<dbReference type="AlphaFoldDB" id="A0A9Q2ZLD5"/>
<evidence type="ECO:0000313" key="2">
    <source>
        <dbReference type="EMBL" id="MBT1540379.1"/>
    </source>
</evidence>
<name>A0A9Q2ZLD5_9MICO</name>
<keyword evidence="1" id="KW-0472">Membrane</keyword>
<feature type="transmembrane region" description="Helical" evidence="1">
    <location>
        <begin position="15"/>
        <end position="42"/>
    </location>
</feature>
<accession>A0A9Q2ZLD5</accession>
<sequence length="112" mass="12414">MGTGTGELATWPPAAVAVVVVALCTAAFTLLAAFVGGLWAVIRWRRDVGREQRDRYWARLTVVFDLITAAEVGRREIGRNLAQAMYDMQKVPAGEEPAARVLAELFIEKRRQ</sequence>
<keyword evidence="1" id="KW-1133">Transmembrane helix</keyword>
<dbReference type="RefSeq" id="WP_214562000.1">
    <property type="nucleotide sequence ID" value="NZ_JAHEWX010000001.1"/>
</dbReference>
<keyword evidence="1" id="KW-0812">Transmembrane</keyword>
<proteinExistence type="predicted"/>
<protein>
    <submittedName>
        <fullName evidence="2">Uncharacterized protein</fullName>
    </submittedName>
</protein>
<dbReference type="EMBL" id="JAHEWX010000001">
    <property type="protein sequence ID" value="MBT1540379.1"/>
    <property type="molecule type" value="Genomic_DNA"/>
</dbReference>
<dbReference type="Proteomes" id="UP000709437">
    <property type="component" value="Unassembled WGS sequence"/>
</dbReference>
<evidence type="ECO:0000256" key="1">
    <source>
        <dbReference type="SAM" id="Phobius"/>
    </source>
</evidence>
<organism evidence="2 3">
    <name type="scientific">Curtobacterium flaccumfaciens pv. flaccumfaciens</name>
    <dbReference type="NCBI Taxonomy" id="138532"/>
    <lineage>
        <taxon>Bacteria</taxon>
        <taxon>Bacillati</taxon>
        <taxon>Actinomycetota</taxon>
        <taxon>Actinomycetes</taxon>
        <taxon>Micrococcales</taxon>
        <taxon>Microbacteriaceae</taxon>
        <taxon>Curtobacterium</taxon>
    </lineage>
</organism>
<reference evidence="2" key="1">
    <citation type="submission" date="2021-05" db="EMBL/GenBank/DDBJ databases">
        <title>Whole genome sequence of Curtobacterium flaccumfaciens pv. flaccumfaciens strain CFBP 3417.</title>
        <authorList>
            <person name="Osdaghi E."/>
            <person name="Taghouti G."/>
            <person name="Portier P."/>
            <person name="Fazliarab A."/>
            <person name="Taghavi S.M."/>
            <person name="Briand M."/>
            <person name="Le-Saux M."/>
            <person name="Jacques M.-A."/>
        </authorList>
    </citation>
    <scope>NUCLEOTIDE SEQUENCE</scope>
    <source>
        <strain evidence="2">CFBP 3417</strain>
    </source>
</reference>
<evidence type="ECO:0000313" key="3">
    <source>
        <dbReference type="Proteomes" id="UP000709437"/>
    </source>
</evidence>